<dbReference type="Proteomes" id="UP001169242">
    <property type="component" value="Unassembled WGS sequence"/>
</dbReference>
<name>A0AA42DM23_9FIRM</name>
<evidence type="ECO:0000313" key="3">
    <source>
        <dbReference type="EMBL" id="MDA3731625.1"/>
    </source>
</evidence>
<dbReference type="CDD" id="cd00093">
    <property type="entry name" value="HTH_XRE"/>
    <property type="match status" value="1"/>
</dbReference>
<dbReference type="InterPro" id="IPR001387">
    <property type="entry name" value="Cro/C1-type_HTH"/>
</dbReference>
<dbReference type="SMART" id="SM00530">
    <property type="entry name" value="HTH_XRE"/>
    <property type="match status" value="1"/>
</dbReference>
<keyword evidence="4" id="KW-1185">Reference proteome</keyword>
<evidence type="ECO:0000313" key="4">
    <source>
        <dbReference type="Proteomes" id="UP001169242"/>
    </source>
</evidence>
<comment type="caution">
    <text evidence="3">The sequence shown here is derived from an EMBL/GenBank/DDBJ whole genome shotgun (WGS) entry which is preliminary data.</text>
</comment>
<dbReference type="SUPFAM" id="SSF47413">
    <property type="entry name" value="lambda repressor-like DNA-binding domains"/>
    <property type="match status" value="1"/>
</dbReference>
<protein>
    <submittedName>
        <fullName evidence="3">Helix-turn-helix transcriptional regulator</fullName>
    </submittedName>
</protein>
<evidence type="ECO:0000256" key="1">
    <source>
        <dbReference type="ARBA" id="ARBA00023125"/>
    </source>
</evidence>
<reference evidence="3" key="1">
    <citation type="journal article" date="2023" name="Int. J. Syst. Evol. Microbiol.">
        <title>&lt;i&gt;Holtiella tumoricola&lt;/i&gt; gen. nov. sp. nov., isolated from a human clinical sample.</title>
        <authorList>
            <person name="Allen-Vercoe E."/>
            <person name="Daigneault M.C."/>
            <person name="Vancuren S.J."/>
            <person name="Cochrane K."/>
            <person name="O'Neal L.L."/>
            <person name="Sankaranarayanan K."/>
            <person name="Lawson P.A."/>
        </authorList>
    </citation>
    <scope>NUCLEOTIDE SEQUENCE</scope>
    <source>
        <strain evidence="3">CC70A</strain>
    </source>
</reference>
<proteinExistence type="predicted"/>
<dbReference type="PANTHER" id="PTHR46558">
    <property type="entry name" value="TRACRIPTIONAL REGULATORY PROTEIN-RELATED-RELATED"/>
    <property type="match status" value="1"/>
</dbReference>
<dbReference type="Pfam" id="PF01381">
    <property type="entry name" value="HTH_3"/>
    <property type="match status" value="1"/>
</dbReference>
<feature type="domain" description="HTH cro/C1-type" evidence="2">
    <location>
        <begin position="6"/>
        <end position="60"/>
    </location>
</feature>
<dbReference type="PROSITE" id="PS50943">
    <property type="entry name" value="HTH_CROC1"/>
    <property type="match status" value="1"/>
</dbReference>
<organism evidence="3 4">
    <name type="scientific">Holtiella tumoricola</name>
    <dbReference type="NCBI Taxonomy" id="3018743"/>
    <lineage>
        <taxon>Bacteria</taxon>
        <taxon>Bacillati</taxon>
        <taxon>Bacillota</taxon>
        <taxon>Clostridia</taxon>
        <taxon>Lachnospirales</taxon>
        <taxon>Cellulosilyticaceae</taxon>
        <taxon>Holtiella</taxon>
    </lineage>
</organism>
<dbReference type="GO" id="GO:0003677">
    <property type="term" value="F:DNA binding"/>
    <property type="evidence" value="ECO:0007669"/>
    <property type="project" value="UniProtKB-KW"/>
</dbReference>
<dbReference type="EMBL" id="JAQIFT010000040">
    <property type="protein sequence ID" value="MDA3731625.1"/>
    <property type="molecule type" value="Genomic_DNA"/>
</dbReference>
<dbReference type="AlphaFoldDB" id="A0AA42DM23"/>
<evidence type="ECO:0000259" key="2">
    <source>
        <dbReference type="PROSITE" id="PS50943"/>
    </source>
</evidence>
<sequence length="64" mass="7511">MVECKLKFYRKESKLTQEELAEKVGVHKDYISMIERGKRTPGFSLSKKIADVLNESIENIFFKE</sequence>
<dbReference type="RefSeq" id="WP_271011987.1">
    <property type="nucleotide sequence ID" value="NZ_JAQIFT010000040.1"/>
</dbReference>
<dbReference type="Gene3D" id="1.10.260.40">
    <property type="entry name" value="lambda repressor-like DNA-binding domains"/>
    <property type="match status" value="1"/>
</dbReference>
<dbReference type="PANTHER" id="PTHR46558:SF3">
    <property type="entry name" value="TRANSCRIPTIONAL REGULATOR"/>
    <property type="match status" value="1"/>
</dbReference>
<accession>A0AA42DM23</accession>
<keyword evidence="1" id="KW-0238">DNA-binding</keyword>
<dbReference type="InterPro" id="IPR010982">
    <property type="entry name" value="Lambda_DNA-bd_dom_sf"/>
</dbReference>
<gene>
    <name evidence="3" type="ORF">PBV87_09070</name>
</gene>